<feature type="compositionally biased region" description="Basic and acidic residues" evidence="1">
    <location>
        <begin position="9"/>
        <end position="19"/>
    </location>
</feature>
<evidence type="ECO:0000313" key="3">
    <source>
        <dbReference type="Proteomes" id="UP000294419"/>
    </source>
</evidence>
<dbReference type="OrthoDB" id="1273615at2"/>
<evidence type="ECO:0000313" key="2">
    <source>
        <dbReference type="EMBL" id="QBO59408.1"/>
    </source>
</evidence>
<dbReference type="KEGG" id="csal:NBC122_02606"/>
<dbReference type="EMBL" id="CP037954">
    <property type="protein sequence ID" value="QBO59408.1"/>
    <property type="molecule type" value="Genomic_DNA"/>
</dbReference>
<feature type="region of interest" description="Disordered" evidence="1">
    <location>
        <begin position="1"/>
        <end position="62"/>
    </location>
</feature>
<keyword evidence="3" id="KW-1185">Reference proteome</keyword>
<accession>A0A4P6ZIG9</accession>
<sequence>MDSPKNKKNKEARVKKENEDLPNLPAATEEIKNEHAVKKQIKKSSRLQPDGKTDNTDQNSEN</sequence>
<gene>
    <name evidence="2" type="ORF">NBC122_02606</name>
</gene>
<name>A0A4P6ZIG9_9FLAO</name>
<evidence type="ECO:0000256" key="1">
    <source>
        <dbReference type="SAM" id="MobiDB-lite"/>
    </source>
</evidence>
<dbReference type="Proteomes" id="UP000294419">
    <property type="component" value="Chromosome"/>
</dbReference>
<reference evidence="2 3" key="1">
    <citation type="submission" date="2019-03" db="EMBL/GenBank/DDBJ databases">
        <authorList>
            <person name="Kim H."/>
            <person name="Yu S.-M."/>
        </authorList>
    </citation>
    <scope>NUCLEOTIDE SEQUENCE [LARGE SCALE GENOMIC DNA]</scope>
    <source>
        <strain evidence="2 3">NBC122</strain>
    </source>
</reference>
<organism evidence="2 3">
    <name type="scientific">Chryseobacterium salivictor</name>
    <dbReference type="NCBI Taxonomy" id="2547600"/>
    <lineage>
        <taxon>Bacteria</taxon>
        <taxon>Pseudomonadati</taxon>
        <taxon>Bacteroidota</taxon>
        <taxon>Flavobacteriia</taxon>
        <taxon>Flavobacteriales</taxon>
        <taxon>Weeksellaceae</taxon>
        <taxon>Chryseobacterium group</taxon>
        <taxon>Chryseobacterium</taxon>
    </lineage>
</organism>
<dbReference type="RefSeq" id="WP_133440753.1">
    <property type="nucleotide sequence ID" value="NZ_CP037954.1"/>
</dbReference>
<protein>
    <submittedName>
        <fullName evidence="2">Uncharacterized protein</fullName>
    </submittedName>
</protein>
<dbReference type="AlphaFoldDB" id="A0A4P6ZIG9"/>
<proteinExistence type="predicted"/>